<keyword evidence="2" id="KW-1185">Reference proteome</keyword>
<dbReference type="SUPFAM" id="SSF56112">
    <property type="entry name" value="Protein kinase-like (PK-like)"/>
    <property type="match status" value="1"/>
</dbReference>
<evidence type="ECO:0000313" key="1">
    <source>
        <dbReference type="EMBL" id="THU98930.1"/>
    </source>
</evidence>
<dbReference type="EMBL" id="ML179127">
    <property type="protein sequence ID" value="THU98930.1"/>
    <property type="molecule type" value="Genomic_DNA"/>
</dbReference>
<reference evidence="1 2" key="1">
    <citation type="journal article" date="2019" name="Nat. Ecol. Evol.">
        <title>Megaphylogeny resolves global patterns of mushroom evolution.</title>
        <authorList>
            <person name="Varga T."/>
            <person name="Krizsan K."/>
            <person name="Foldi C."/>
            <person name="Dima B."/>
            <person name="Sanchez-Garcia M."/>
            <person name="Sanchez-Ramirez S."/>
            <person name="Szollosi G.J."/>
            <person name="Szarkandi J.G."/>
            <person name="Papp V."/>
            <person name="Albert L."/>
            <person name="Andreopoulos W."/>
            <person name="Angelini C."/>
            <person name="Antonin V."/>
            <person name="Barry K.W."/>
            <person name="Bougher N.L."/>
            <person name="Buchanan P."/>
            <person name="Buyck B."/>
            <person name="Bense V."/>
            <person name="Catcheside P."/>
            <person name="Chovatia M."/>
            <person name="Cooper J."/>
            <person name="Damon W."/>
            <person name="Desjardin D."/>
            <person name="Finy P."/>
            <person name="Geml J."/>
            <person name="Haridas S."/>
            <person name="Hughes K."/>
            <person name="Justo A."/>
            <person name="Karasinski D."/>
            <person name="Kautmanova I."/>
            <person name="Kiss B."/>
            <person name="Kocsube S."/>
            <person name="Kotiranta H."/>
            <person name="LaButti K.M."/>
            <person name="Lechner B.E."/>
            <person name="Liimatainen K."/>
            <person name="Lipzen A."/>
            <person name="Lukacs Z."/>
            <person name="Mihaltcheva S."/>
            <person name="Morgado L.N."/>
            <person name="Niskanen T."/>
            <person name="Noordeloos M.E."/>
            <person name="Ohm R.A."/>
            <person name="Ortiz-Santana B."/>
            <person name="Ovrebo C."/>
            <person name="Racz N."/>
            <person name="Riley R."/>
            <person name="Savchenko A."/>
            <person name="Shiryaev A."/>
            <person name="Soop K."/>
            <person name="Spirin V."/>
            <person name="Szebenyi C."/>
            <person name="Tomsovsky M."/>
            <person name="Tulloss R.E."/>
            <person name="Uehling J."/>
            <person name="Grigoriev I.V."/>
            <person name="Vagvolgyi C."/>
            <person name="Papp T."/>
            <person name="Martin F.M."/>
            <person name="Miettinen O."/>
            <person name="Hibbett D.S."/>
            <person name="Nagy L.G."/>
        </authorList>
    </citation>
    <scope>NUCLEOTIDE SEQUENCE [LARGE SCALE GENOMIC DNA]</scope>
    <source>
        <strain evidence="1 2">CBS 962.96</strain>
    </source>
</reference>
<dbReference type="AlphaFoldDB" id="A0A4S8M9L7"/>
<organism evidence="1 2">
    <name type="scientific">Dendrothele bispora (strain CBS 962.96)</name>
    <dbReference type="NCBI Taxonomy" id="1314807"/>
    <lineage>
        <taxon>Eukaryota</taxon>
        <taxon>Fungi</taxon>
        <taxon>Dikarya</taxon>
        <taxon>Basidiomycota</taxon>
        <taxon>Agaricomycotina</taxon>
        <taxon>Agaricomycetes</taxon>
        <taxon>Agaricomycetidae</taxon>
        <taxon>Agaricales</taxon>
        <taxon>Agaricales incertae sedis</taxon>
        <taxon>Dendrothele</taxon>
    </lineage>
</organism>
<dbReference type="PANTHER" id="PTHR21310">
    <property type="entry name" value="AMINOGLYCOSIDE PHOSPHOTRANSFERASE-RELATED-RELATED"/>
    <property type="match status" value="1"/>
</dbReference>
<evidence type="ECO:0000313" key="2">
    <source>
        <dbReference type="Proteomes" id="UP000297245"/>
    </source>
</evidence>
<name>A0A4S8M9L7_DENBC</name>
<sequence>MASAQLEMPPVLHCPLRAGRKPTSIPDTTQFAGVTQSLFGVPCATPDEAYRLGAYNELYLLHLDVPEHLRGTIPTKVLARVSRDDKTRSDMSIESEIATMVFVRSRTNIPVPLVYGYCPTRDNAIGQPFSILSFTEGVDMSSSLWENLSIDLKLKSIKDYARIVLELSRLKFDRIGSIYFKKNAIPPNCFELGPVCWCKHEADARRRNCQYNRGPFRTSTSWLGTALDDEIEFMDRLPELAWTTYKSRPEEVSGGRIRRWRLAKDLIPKFRDRIGDVIDDPLDRYSAGPFVLAHLDLNPS</sequence>
<protein>
    <recommendedName>
        <fullName evidence="3">Aminoglycoside phosphotransferase domain-containing protein</fullName>
    </recommendedName>
</protein>
<dbReference type="Gene3D" id="3.30.200.20">
    <property type="entry name" value="Phosphorylase Kinase, domain 1"/>
    <property type="match status" value="1"/>
</dbReference>
<dbReference type="InterPro" id="IPR011009">
    <property type="entry name" value="Kinase-like_dom_sf"/>
</dbReference>
<gene>
    <name evidence="1" type="ORF">K435DRAFT_517934</name>
</gene>
<evidence type="ECO:0008006" key="3">
    <source>
        <dbReference type="Google" id="ProtNLM"/>
    </source>
</evidence>
<dbReference type="OrthoDB" id="2831558at2759"/>
<dbReference type="Proteomes" id="UP000297245">
    <property type="component" value="Unassembled WGS sequence"/>
</dbReference>
<proteinExistence type="predicted"/>
<dbReference type="PANTHER" id="PTHR21310:SF15">
    <property type="entry name" value="AMINOGLYCOSIDE PHOSPHOTRANSFERASE DOMAIN-CONTAINING PROTEIN"/>
    <property type="match status" value="1"/>
</dbReference>
<dbReference type="InterPro" id="IPR051678">
    <property type="entry name" value="AGP_Transferase"/>
</dbReference>
<accession>A0A4S8M9L7</accession>